<name>A0A7Z8K079_9CELL</name>
<dbReference type="RefSeq" id="WP_154728795.1">
    <property type="nucleotide sequence ID" value="NZ_SZYE01000029.1"/>
</dbReference>
<comment type="caution">
    <text evidence="1">The sequence shown here is derived from an EMBL/GenBank/DDBJ whole genome shotgun (WGS) entry which is preliminary data.</text>
</comment>
<sequence length="593" mass="59521">MAVRRRVLIAVAVLLAAALLLGGWLAFRVYRAGTALRDLQATADGARAEAGALDLPALEARLPGAQDAAARAADAVDDPVWRLAEHLPLVGDDLRAVAVVATAADRLARDAAPDLLTALGTVVGPGEEPARSVPAGWVDLAPVVDAAPAAARAASVVDGLRADLATLDPDRLVGPVAGPVAQLQGALDGASSSLSALGEVAAVLPDLLGADGPRTYLLLSLNPAELRAQGGIVGAVAVLQVADGAVGLVGQRSTVDLPELAVPALPLSSAEAALYGDRPGRWVQDSVLVPDFPRAAALAAAFWQQSTGQAVDGVLATDPVVVADLLSATGRTVQADGAELGGDTLLRALLRDAYLAYGDPRSGDAFYAQVATAAFGVLRDAAADPAAARVAGQALLDAVDERRVSLWSADPAEQAVLAGTPLGGAFLSGDAVTPTGRVGGAVGVFLDDATAGKLDFDLAATVTVTMQGCGTADPTARVDLRLDYRPPADVAGYPAQVLGDGRSGVPAGWLATNVSFWSARDGRVGPVSRDGAVVGGQQASPARRDVAVLTSRLEPGAGETYGVTVPAPGGALTVWTTPTLTGPGAVTGECPAG</sequence>
<dbReference type="Pfam" id="PF13196">
    <property type="entry name" value="DUF4012"/>
    <property type="match status" value="1"/>
</dbReference>
<accession>A0A7Z8K079</accession>
<dbReference type="Proteomes" id="UP000308121">
    <property type="component" value="Unassembled WGS sequence"/>
</dbReference>
<reference evidence="1 2" key="1">
    <citation type="submission" date="2019-05" db="EMBL/GenBank/DDBJ databases">
        <title>Genome sequence of Cellulomonas hominis strain CS1.</title>
        <authorList>
            <person name="Belmont J."/>
            <person name="Maclea K.S."/>
        </authorList>
    </citation>
    <scope>NUCLEOTIDE SEQUENCE [LARGE SCALE GENOMIC DNA]</scope>
    <source>
        <strain evidence="1 2">CS1</strain>
    </source>
</reference>
<evidence type="ECO:0000313" key="2">
    <source>
        <dbReference type="Proteomes" id="UP000308121"/>
    </source>
</evidence>
<evidence type="ECO:0000313" key="1">
    <source>
        <dbReference type="EMBL" id="TKR24620.1"/>
    </source>
</evidence>
<gene>
    <name evidence="1" type="ORF">FA014_06000</name>
</gene>
<dbReference type="EMBL" id="SZYE01000029">
    <property type="protein sequence ID" value="TKR24620.1"/>
    <property type="molecule type" value="Genomic_DNA"/>
</dbReference>
<protein>
    <submittedName>
        <fullName evidence="1">DUF4012 domain-containing protein</fullName>
    </submittedName>
</protein>
<organism evidence="1 2">
    <name type="scientific">Cellulomonas hominis</name>
    <dbReference type="NCBI Taxonomy" id="156981"/>
    <lineage>
        <taxon>Bacteria</taxon>
        <taxon>Bacillati</taxon>
        <taxon>Actinomycetota</taxon>
        <taxon>Actinomycetes</taxon>
        <taxon>Micrococcales</taxon>
        <taxon>Cellulomonadaceae</taxon>
        <taxon>Cellulomonas</taxon>
    </lineage>
</organism>
<dbReference type="AlphaFoldDB" id="A0A7Z8K079"/>
<dbReference type="InterPro" id="IPR025101">
    <property type="entry name" value="DUF4012"/>
</dbReference>
<dbReference type="OrthoDB" id="3203519at2"/>
<proteinExistence type="predicted"/>